<feature type="transmembrane region" description="Helical" evidence="1">
    <location>
        <begin position="44"/>
        <end position="63"/>
    </location>
</feature>
<evidence type="ECO:0000256" key="1">
    <source>
        <dbReference type="SAM" id="Phobius"/>
    </source>
</evidence>
<keyword evidence="1" id="KW-0812">Transmembrane</keyword>
<dbReference type="AlphaFoldDB" id="A0AB33GT75"/>
<dbReference type="PANTHER" id="PTHR37938">
    <property type="entry name" value="BLL0215 PROTEIN"/>
    <property type="match status" value="1"/>
</dbReference>
<dbReference type="KEGG" id="hbv:ABIV_1008"/>
<reference evidence="3 4" key="1">
    <citation type="submission" date="2018-07" db="EMBL/GenBank/DDBJ databases">
        <title>Complete genome of the Arcobacter bivalviorum type strain LMG 26154.</title>
        <authorList>
            <person name="Miller W.G."/>
            <person name="Yee E."/>
            <person name="Bono J.L."/>
        </authorList>
    </citation>
    <scope>NUCLEOTIDE SEQUENCE [LARGE SCALE GENOMIC DNA]</scope>
    <source>
        <strain evidence="3 4">LMG 26154</strain>
    </source>
</reference>
<proteinExistence type="predicted"/>
<name>A0AB33GT75_9BACT</name>
<dbReference type="PANTHER" id="PTHR37938:SF1">
    <property type="entry name" value="BLL0215 PROTEIN"/>
    <property type="match status" value="1"/>
</dbReference>
<dbReference type="RefSeq" id="WP_205526958.1">
    <property type="nucleotide sequence ID" value="NZ_CP031217.1"/>
</dbReference>
<evidence type="ECO:0000313" key="3">
    <source>
        <dbReference type="EMBL" id="AXH12013.1"/>
    </source>
</evidence>
<dbReference type="InterPro" id="IPR005182">
    <property type="entry name" value="YdbS-like_PH"/>
</dbReference>
<protein>
    <submittedName>
        <fullName evidence="3">Membrane protein</fullName>
    </submittedName>
</protein>
<sequence length="147" mass="16530">MSYVENNLMPDEKVLFKAKIHWIIYLFGVILILAGGVLPIANELKIIICLIGLYSLVKAFIFAKTTELVITSKRVIAKFGLIRRNTVELNHTQVESLMVDQSIIDRLVNAGTILIQGTGGSSTPIPQIVRPLEFRKEYFSIVENDKK</sequence>
<feature type="domain" description="YdbS-like PH" evidence="2">
    <location>
        <begin position="64"/>
        <end position="127"/>
    </location>
</feature>
<gene>
    <name evidence="3" type="ORF">ABIV_1008</name>
</gene>
<keyword evidence="1" id="KW-0472">Membrane</keyword>
<dbReference type="Pfam" id="PF03703">
    <property type="entry name" value="bPH_2"/>
    <property type="match status" value="1"/>
</dbReference>
<dbReference type="Proteomes" id="UP000253850">
    <property type="component" value="Chromosome"/>
</dbReference>
<feature type="transmembrane region" description="Helical" evidence="1">
    <location>
        <begin position="20"/>
        <end position="38"/>
    </location>
</feature>
<keyword evidence="1" id="KW-1133">Transmembrane helix</keyword>
<accession>A0AB33GT75</accession>
<dbReference type="EMBL" id="CP031217">
    <property type="protein sequence ID" value="AXH12013.1"/>
    <property type="molecule type" value="Genomic_DNA"/>
</dbReference>
<evidence type="ECO:0000313" key="4">
    <source>
        <dbReference type="Proteomes" id="UP000253850"/>
    </source>
</evidence>
<evidence type="ECO:0000259" key="2">
    <source>
        <dbReference type="Pfam" id="PF03703"/>
    </source>
</evidence>
<organism evidence="3 4">
    <name type="scientific">Halarcobacter bivalviorum</name>
    <dbReference type="NCBI Taxonomy" id="663364"/>
    <lineage>
        <taxon>Bacteria</taxon>
        <taxon>Pseudomonadati</taxon>
        <taxon>Campylobacterota</taxon>
        <taxon>Epsilonproteobacteria</taxon>
        <taxon>Campylobacterales</taxon>
        <taxon>Arcobacteraceae</taxon>
        <taxon>Halarcobacter</taxon>
    </lineage>
</organism>